<feature type="compositionally biased region" description="Polar residues" evidence="1">
    <location>
        <begin position="55"/>
        <end position="64"/>
    </location>
</feature>
<feature type="compositionally biased region" description="Pro residues" evidence="1">
    <location>
        <begin position="31"/>
        <end position="41"/>
    </location>
</feature>
<comment type="caution">
    <text evidence="2">The sequence shown here is derived from an EMBL/GenBank/DDBJ whole genome shotgun (WGS) entry which is preliminary data.</text>
</comment>
<dbReference type="RefSeq" id="WP_311162297.1">
    <property type="nucleotide sequence ID" value="NZ_JAVQLW010000004.1"/>
</dbReference>
<name>A0ABU2HZ95_9RHOB</name>
<dbReference type="Proteomes" id="UP001269144">
    <property type="component" value="Unassembled WGS sequence"/>
</dbReference>
<evidence type="ECO:0000256" key="1">
    <source>
        <dbReference type="SAM" id="MobiDB-lite"/>
    </source>
</evidence>
<keyword evidence="3" id="KW-1185">Reference proteome</keyword>
<proteinExistence type="predicted"/>
<evidence type="ECO:0000313" key="2">
    <source>
        <dbReference type="EMBL" id="MDS9469609.1"/>
    </source>
</evidence>
<protein>
    <submittedName>
        <fullName evidence="2">Uncharacterized protein</fullName>
    </submittedName>
</protein>
<sequence>MAKLKLPGRISAPDPGFSRRLEFEAAAENSPPTPLAEPLPPTRRAENTVVLPETETPSGSSNDPQPKGAATASAKRKRAAVPRTGSTPATQRGLRASGEDMVTIRVLYRLPDDLVVRAAAWAEKARCPTGTVLRRAMIELRPELVAALEAGIDYRDIPAERAKQSAHRFDSSITLSRATHARLCQEIDPEGLAGLTPALSRWVRGKVIAHLETWLARAGY</sequence>
<gene>
    <name evidence="2" type="ORF">RGQ15_18750</name>
</gene>
<evidence type="ECO:0000313" key="3">
    <source>
        <dbReference type="Proteomes" id="UP001269144"/>
    </source>
</evidence>
<reference evidence="3" key="1">
    <citation type="submission" date="2023-07" db="EMBL/GenBank/DDBJ databases">
        <title>Paracoccus sp. MBLB3053 whole genome sequence.</title>
        <authorList>
            <person name="Hwang C.Y."/>
            <person name="Cho E.-S."/>
            <person name="Seo M.-J."/>
        </authorList>
    </citation>
    <scope>NUCLEOTIDE SEQUENCE [LARGE SCALE GENOMIC DNA]</scope>
    <source>
        <strain evidence="3">MBLB3053</strain>
    </source>
</reference>
<feature type="region of interest" description="Disordered" evidence="1">
    <location>
        <begin position="1"/>
        <end position="95"/>
    </location>
</feature>
<dbReference type="EMBL" id="JAVQLW010000004">
    <property type="protein sequence ID" value="MDS9469609.1"/>
    <property type="molecule type" value="Genomic_DNA"/>
</dbReference>
<organism evidence="2 3">
    <name type="scientific">Paracoccus aurantius</name>
    <dbReference type="NCBI Taxonomy" id="3073814"/>
    <lineage>
        <taxon>Bacteria</taxon>
        <taxon>Pseudomonadati</taxon>
        <taxon>Pseudomonadota</taxon>
        <taxon>Alphaproteobacteria</taxon>
        <taxon>Rhodobacterales</taxon>
        <taxon>Paracoccaceae</taxon>
        <taxon>Paracoccus</taxon>
    </lineage>
</organism>
<accession>A0ABU2HZ95</accession>